<dbReference type="AlphaFoldDB" id="A0A0J9WP90"/>
<evidence type="ECO:0000313" key="2">
    <source>
        <dbReference type="Proteomes" id="UP000009097"/>
    </source>
</evidence>
<dbReference type="VEuPathDB" id="FungiDB:FOXG_20048"/>
<proteinExistence type="predicted"/>
<dbReference type="RefSeq" id="XP_018246662.1">
    <property type="nucleotide sequence ID" value="XM_018400327.1"/>
</dbReference>
<dbReference type="RefSeq" id="XP_018246661.1">
    <property type="nucleotide sequence ID" value="XM_018400326.1"/>
</dbReference>
<sequence>MRVLACQSSVSVQRIRKNGIKDIVARRLCGNLRVAPLCLLWSQRDEGNSVQHHPAYSRTRAMVNCGHTHMLAFETLSCQPPIIANMSPWRAHQGCSEERLVFQPRHAACLPQCHGQGKRGKLGEPLPRGQVITSTTTHQFKVLWASETGHHVKRPTNEAWKNELLSSAREI</sequence>
<gene>
    <name evidence="1" type="ORF">FOXG_20048</name>
</gene>
<accession>A0A0J9WP90</accession>
<name>A0A0J9WP90_FUSO4</name>
<dbReference type="RefSeq" id="XP_018246663.1">
    <property type="nucleotide sequence ID" value="XM_018400328.1"/>
</dbReference>
<dbReference type="EMBL" id="DS231706">
    <property type="protein sequence ID" value="KNB08616.1"/>
    <property type="molecule type" value="Genomic_DNA"/>
</dbReference>
<evidence type="ECO:0000313" key="1">
    <source>
        <dbReference type="EMBL" id="KNB08617.1"/>
    </source>
</evidence>
<dbReference type="EMBL" id="DS231706">
    <property type="protein sequence ID" value="KNB08617.1"/>
    <property type="molecule type" value="Genomic_DNA"/>
</dbReference>
<dbReference type="EMBL" id="DS231706">
    <property type="protein sequence ID" value="KNB08618.1"/>
    <property type="molecule type" value="Genomic_DNA"/>
</dbReference>
<reference evidence="1" key="1">
    <citation type="submission" date="2007-04" db="EMBL/GenBank/DDBJ databases">
        <authorList>
            <consortium name="The Broad Institute Genome Sequencing Platform"/>
            <person name="Birren B."/>
            <person name="Lander E."/>
            <person name="Galagan J."/>
            <person name="Nusbaum C."/>
            <person name="Devon K."/>
            <person name="Ma L.-J."/>
            <person name="Jaffe D."/>
            <person name="Butler J."/>
            <person name="Alvarez P."/>
            <person name="Gnerre S."/>
            <person name="Grabherr M."/>
            <person name="Kleber M."/>
            <person name="Mauceli E."/>
            <person name="Brockman W."/>
            <person name="MacCallum I.A."/>
            <person name="Young S."/>
            <person name="LaButti K."/>
            <person name="DeCaprio D."/>
            <person name="Crawford M."/>
            <person name="Koehrsen M."/>
            <person name="Engels R."/>
            <person name="Montgomery P."/>
            <person name="Pearson M."/>
            <person name="Howarth C."/>
            <person name="Larson L."/>
            <person name="White J."/>
            <person name="O'Leary S."/>
            <person name="Kodira C."/>
            <person name="Zeng Q."/>
            <person name="Yandava C."/>
            <person name="Alvarado L."/>
            <person name="Kistler C."/>
            <person name="Shim W.-B."/>
            <person name="Kang S."/>
            <person name="Woloshuk C."/>
        </authorList>
    </citation>
    <scope>NUCLEOTIDE SEQUENCE</scope>
    <source>
        <strain evidence="1">4287</strain>
    </source>
</reference>
<protein>
    <submittedName>
        <fullName evidence="1">Uncharacterized protein</fullName>
    </submittedName>
</protein>
<dbReference type="GeneID" id="28960754"/>
<organism evidence="1 2">
    <name type="scientific">Fusarium oxysporum f. sp. lycopersici (strain 4287 / CBS 123668 / FGSC 9935 / NRRL 34936)</name>
    <name type="common">Fusarium vascular wilt of tomato</name>
    <dbReference type="NCBI Taxonomy" id="426428"/>
    <lineage>
        <taxon>Eukaryota</taxon>
        <taxon>Fungi</taxon>
        <taxon>Dikarya</taxon>
        <taxon>Ascomycota</taxon>
        <taxon>Pezizomycotina</taxon>
        <taxon>Sordariomycetes</taxon>
        <taxon>Hypocreomycetidae</taxon>
        <taxon>Hypocreales</taxon>
        <taxon>Nectriaceae</taxon>
        <taxon>Fusarium</taxon>
        <taxon>Fusarium oxysporum species complex</taxon>
    </lineage>
</organism>
<reference evidence="1" key="2">
    <citation type="journal article" date="2010" name="Nature">
        <title>Comparative genomics reveals mobile pathogenicity chromosomes in Fusarium.</title>
        <authorList>
            <person name="Ma L.J."/>
            <person name="van der Does H.C."/>
            <person name="Borkovich K.A."/>
            <person name="Coleman J.J."/>
            <person name="Daboussi M.J."/>
            <person name="Di Pietro A."/>
            <person name="Dufresne M."/>
            <person name="Freitag M."/>
            <person name="Grabherr M."/>
            <person name="Henrissat B."/>
            <person name="Houterman P.M."/>
            <person name="Kang S."/>
            <person name="Shim W.B."/>
            <person name="Woloshuk C."/>
            <person name="Xie X."/>
            <person name="Xu J.R."/>
            <person name="Antoniw J."/>
            <person name="Baker S.E."/>
            <person name="Bluhm B.H."/>
            <person name="Breakspear A."/>
            <person name="Brown D.W."/>
            <person name="Butchko R.A."/>
            <person name="Chapman S."/>
            <person name="Coulson R."/>
            <person name="Coutinho P.M."/>
            <person name="Danchin E.G."/>
            <person name="Diener A."/>
            <person name="Gale L.R."/>
            <person name="Gardiner D.M."/>
            <person name="Goff S."/>
            <person name="Hammond-Kosack K.E."/>
            <person name="Hilburn K."/>
            <person name="Hua-Van A."/>
            <person name="Jonkers W."/>
            <person name="Kazan K."/>
            <person name="Kodira C.D."/>
            <person name="Koehrsen M."/>
            <person name="Kumar L."/>
            <person name="Lee Y.H."/>
            <person name="Li L."/>
            <person name="Manners J.M."/>
            <person name="Miranda-Saavedra D."/>
            <person name="Mukherjee M."/>
            <person name="Park G."/>
            <person name="Park J."/>
            <person name="Park S.Y."/>
            <person name="Proctor R.H."/>
            <person name="Regev A."/>
            <person name="Ruiz-Roldan M.C."/>
            <person name="Sain D."/>
            <person name="Sakthikumar S."/>
            <person name="Sykes S."/>
            <person name="Schwartz D.C."/>
            <person name="Turgeon B.G."/>
            <person name="Wapinski I."/>
            <person name="Yoder O."/>
            <person name="Young S."/>
            <person name="Zeng Q."/>
            <person name="Zhou S."/>
            <person name="Galagan J."/>
            <person name="Cuomo C.A."/>
            <person name="Kistler H.C."/>
            <person name="Rep M."/>
        </authorList>
    </citation>
    <scope>NUCLEOTIDE SEQUENCE [LARGE SCALE GENOMIC DNA]</scope>
    <source>
        <strain evidence="1">4287</strain>
    </source>
</reference>
<dbReference type="KEGG" id="fox:FOXG_20048"/>
<dbReference type="Proteomes" id="UP000009097">
    <property type="component" value="Unassembled WGS sequence"/>
</dbReference>